<reference evidence="1" key="1">
    <citation type="journal article" date="2015" name="Nature">
        <title>Complex archaea that bridge the gap between prokaryotes and eukaryotes.</title>
        <authorList>
            <person name="Spang A."/>
            <person name="Saw J.H."/>
            <person name="Jorgensen S.L."/>
            <person name="Zaremba-Niedzwiedzka K."/>
            <person name="Martijn J."/>
            <person name="Lind A.E."/>
            <person name="van Eijk R."/>
            <person name="Schleper C."/>
            <person name="Guy L."/>
            <person name="Ettema T.J."/>
        </authorList>
    </citation>
    <scope>NUCLEOTIDE SEQUENCE</scope>
</reference>
<accession>A0A0F9AL26</accession>
<dbReference type="EMBL" id="LAZR01042198">
    <property type="protein sequence ID" value="KKL10105.1"/>
    <property type="molecule type" value="Genomic_DNA"/>
</dbReference>
<evidence type="ECO:0000313" key="1">
    <source>
        <dbReference type="EMBL" id="KKL10105.1"/>
    </source>
</evidence>
<proteinExistence type="predicted"/>
<comment type="caution">
    <text evidence="1">The sequence shown here is derived from an EMBL/GenBank/DDBJ whole genome shotgun (WGS) entry which is preliminary data.</text>
</comment>
<sequence>MPDVDSVLLLESGDFSLLESGDSLLLEDSNDWIQGVDTDILRAFDIIVTTIAVGRGTDAS</sequence>
<organism evidence="1">
    <name type="scientific">marine sediment metagenome</name>
    <dbReference type="NCBI Taxonomy" id="412755"/>
    <lineage>
        <taxon>unclassified sequences</taxon>
        <taxon>metagenomes</taxon>
        <taxon>ecological metagenomes</taxon>
    </lineage>
</organism>
<name>A0A0F9AL26_9ZZZZ</name>
<gene>
    <name evidence="1" type="ORF">LCGC14_2559170</name>
</gene>
<protein>
    <submittedName>
        <fullName evidence="1">Uncharacterized protein</fullName>
    </submittedName>
</protein>
<dbReference type="AlphaFoldDB" id="A0A0F9AL26"/>